<keyword evidence="3" id="KW-1185">Reference proteome</keyword>
<evidence type="ECO:0000313" key="3">
    <source>
        <dbReference type="Proteomes" id="UP000245728"/>
    </source>
</evidence>
<feature type="region of interest" description="Disordered" evidence="1">
    <location>
        <begin position="33"/>
        <end position="55"/>
    </location>
</feature>
<proteinExistence type="predicted"/>
<evidence type="ECO:0000313" key="2">
    <source>
        <dbReference type="EMBL" id="AWL12996.1"/>
    </source>
</evidence>
<sequence length="121" mass="13511">MTLEVVSCSGGTNDYPRMDSVASAKEKLIITPVEQPTTEEITKEEPSSTPNKQHLPEDITQAVEDAKGLISGLSEASSPAQYLEVRKELHKLSRDEYHHVMKWLIIESNKGNINFDIAFLN</sequence>
<reference evidence="2 3" key="1">
    <citation type="submission" date="2018-05" db="EMBL/GenBank/DDBJ databases">
        <title>Salinimonas sp. HMF8227 Genome sequencing and assembly.</title>
        <authorList>
            <person name="Kang H."/>
            <person name="Kang J."/>
            <person name="Cha I."/>
            <person name="Kim H."/>
            <person name="Joh K."/>
        </authorList>
    </citation>
    <scope>NUCLEOTIDE SEQUENCE [LARGE SCALE GENOMIC DNA]</scope>
    <source>
        <strain evidence="2 3">HMF8227</strain>
    </source>
</reference>
<dbReference type="AlphaFoldDB" id="A0A2S2E5R4"/>
<gene>
    <name evidence="2" type="ORF">HMF8227_02544</name>
</gene>
<evidence type="ECO:0000256" key="1">
    <source>
        <dbReference type="SAM" id="MobiDB-lite"/>
    </source>
</evidence>
<protein>
    <submittedName>
        <fullName evidence="2">Uncharacterized protein</fullName>
    </submittedName>
</protein>
<accession>A0A2S2E5R4</accession>
<name>A0A2S2E5R4_9ALTE</name>
<dbReference type="KEGG" id="salh:HMF8227_02544"/>
<dbReference type="Proteomes" id="UP000245728">
    <property type="component" value="Chromosome"/>
</dbReference>
<organism evidence="2 3">
    <name type="scientific">Saliniradius amylolyticus</name>
    <dbReference type="NCBI Taxonomy" id="2183582"/>
    <lineage>
        <taxon>Bacteria</taxon>
        <taxon>Pseudomonadati</taxon>
        <taxon>Pseudomonadota</taxon>
        <taxon>Gammaproteobacteria</taxon>
        <taxon>Alteromonadales</taxon>
        <taxon>Alteromonadaceae</taxon>
        <taxon>Saliniradius</taxon>
    </lineage>
</organism>
<dbReference type="EMBL" id="CP029347">
    <property type="protein sequence ID" value="AWL12996.1"/>
    <property type="molecule type" value="Genomic_DNA"/>
</dbReference>